<proteinExistence type="predicted"/>
<dbReference type="OrthoDB" id="5396104at2759"/>
<feature type="region of interest" description="Disordered" evidence="1">
    <location>
        <begin position="168"/>
        <end position="196"/>
    </location>
</feature>
<feature type="region of interest" description="Disordered" evidence="1">
    <location>
        <begin position="589"/>
        <end position="633"/>
    </location>
</feature>
<evidence type="ECO:0000256" key="1">
    <source>
        <dbReference type="SAM" id="MobiDB-lite"/>
    </source>
</evidence>
<dbReference type="AlphaFoldDB" id="A0A4U0X5Q2"/>
<reference evidence="2 3" key="1">
    <citation type="submission" date="2017-03" db="EMBL/GenBank/DDBJ databases">
        <title>Genomes of endolithic fungi from Antarctica.</title>
        <authorList>
            <person name="Coleine C."/>
            <person name="Masonjones S."/>
            <person name="Stajich J.E."/>
        </authorList>
    </citation>
    <scope>NUCLEOTIDE SEQUENCE [LARGE SCALE GENOMIC DNA]</scope>
    <source>
        <strain evidence="2 3">CCFEE 5187</strain>
    </source>
</reference>
<dbReference type="Proteomes" id="UP000308768">
    <property type="component" value="Unassembled WGS sequence"/>
</dbReference>
<protein>
    <submittedName>
        <fullName evidence="2">Uncharacterized protein</fullName>
    </submittedName>
</protein>
<gene>
    <name evidence="2" type="ORF">B0A49_06098</name>
</gene>
<name>A0A4U0X5Q2_9PEZI</name>
<dbReference type="STRING" id="331657.A0A4U0X5Q2"/>
<evidence type="ECO:0000313" key="3">
    <source>
        <dbReference type="Proteomes" id="UP000308768"/>
    </source>
</evidence>
<sequence>MCHHTYPLGTTRRCLDDGHFFCAGTTTVKSRRGRRSKTKRHRACASEFDYQGWKTWGEWRREQQGSAPSMPTSTEKNCADRCDYPSECRWGKQYGVQTPPASAKAVSPVVAALELAPTAVELPPPPPPPSTFDDILGDSPHMEGSISPTLPTPTRDFWSTLLASATRRKSAGQTHTSSPLALHPVEPTTATSDWANKETTLAAPKPVKTSSESATSTDAAGLGLFHAALPSLKELLSLPTPAPSASSVRSAVGGVRSTFAPVEKKDVFNHHAPIKLLPLLLILLTLTLSTTTTFAAPLPGFRAGLKSAGGAVASGLSRAGSAVASGISKAGSKVSSGAARVGAKVEGKVGAAQTSMSEGTRTFRTVAGQTIKYYSADIRDDLVNIQDGRPLSPLTFNLLFPGVAPIYLVRWTYGRHKEKQFLKACHKDPGWNAECTHALWAEQVLVCQASIFRLGRRAHDACVELLTDYREQTCSGPLFLRQQATCDIAEDTVADAIKRGTRARTYVKGDFFDVTKYRLGAALAAAHAGEDIMKCHWDKLRGLDGTTPSALTCAKGRLYQSQEYLHDEHARYLAAHPDVAEKERQAAREQAKKDALAQAAAEKAAKEQWAREHPGPAEVADAVNGTVVGPHGS</sequence>
<accession>A0A4U0X5Q2</accession>
<comment type="caution">
    <text evidence="2">The sequence shown here is derived from an EMBL/GenBank/DDBJ whole genome shotgun (WGS) entry which is preliminary data.</text>
</comment>
<keyword evidence="3" id="KW-1185">Reference proteome</keyword>
<feature type="compositionally biased region" description="Basic and acidic residues" evidence="1">
    <location>
        <begin position="603"/>
        <end position="615"/>
    </location>
</feature>
<organism evidence="2 3">
    <name type="scientific">Cryomyces minteri</name>
    <dbReference type="NCBI Taxonomy" id="331657"/>
    <lineage>
        <taxon>Eukaryota</taxon>
        <taxon>Fungi</taxon>
        <taxon>Dikarya</taxon>
        <taxon>Ascomycota</taxon>
        <taxon>Pezizomycotina</taxon>
        <taxon>Dothideomycetes</taxon>
        <taxon>Dothideomycetes incertae sedis</taxon>
        <taxon>Cryomyces</taxon>
    </lineage>
</organism>
<dbReference type="EMBL" id="NAJN01000543">
    <property type="protein sequence ID" value="TKA71774.1"/>
    <property type="molecule type" value="Genomic_DNA"/>
</dbReference>
<evidence type="ECO:0000313" key="2">
    <source>
        <dbReference type="EMBL" id="TKA71774.1"/>
    </source>
</evidence>